<dbReference type="STRING" id="215250.A0A316YF55"/>
<dbReference type="GeneID" id="37046068"/>
<feature type="compositionally biased region" description="Low complexity" evidence="2">
    <location>
        <begin position="1150"/>
        <end position="1160"/>
    </location>
</feature>
<feature type="compositionally biased region" description="Low complexity" evidence="2">
    <location>
        <begin position="758"/>
        <end position="771"/>
    </location>
</feature>
<feature type="coiled-coil region" evidence="1">
    <location>
        <begin position="162"/>
        <end position="199"/>
    </location>
</feature>
<protein>
    <submittedName>
        <fullName evidence="3">Uncharacterized protein</fullName>
    </submittedName>
</protein>
<feature type="compositionally biased region" description="Basic and acidic residues" evidence="2">
    <location>
        <begin position="973"/>
        <end position="983"/>
    </location>
</feature>
<keyword evidence="4" id="KW-1185">Reference proteome</keyword>
<feature type="compositionally biased region" description="Basic and acidic residues" evidence="2">
    <location>
        <begin position="922"/>
        <end position="944"/>
    </location>
</feature>
<evidence type="ECO:0000313" key="4">
    <source>
        <dbReference type="Proteomes" id="UP000245768"/>
    </source>
</evidence>
<accession>A0A316YF55</accession>
<evidence type="ECO:0000256" key="1">
    <source>
        <dbReference type="SAM" id="Coils"/>
    </source>
</evidence>
<name>A0A316YF55_9BASI</name>
<feature type="compositionally biased region" description="Basic and acidic residues" evidence="2">
    <location>
        <begin position="591"/>
        <end position="600"/>
    </location>
</feature>
<feature type="region of interest" description="Disordered" evidence="2">
    <location>
        <begin position="515"/>
        <end position="1420"/>
    </location>
</feature>
<feature type="compositionally biased region" description="Polar residues" evidence="2">
    <location>
        <begin position="1129"/>
        <end position="1143"/>
    </location>
</feature>
<dbReference type="EMBL" id="KZ819638">
    <property type="protein sequence ID" value="PWN88037.1"/>
    <property type="molecule type" value="Genomic_DNA"/>
</dbReference>
<feature type="compositionally biased region" description="Polar residues" evidence="2">
    <location>
        <begin position="55"/>
        <end position="73"/>
    </location>
</feature>
<feature type="region of interest" description="Disordered" evidence="2">
    <location>
        <begin position="1"/>
        <end position="108"/>
    </location>
</feature>
<feature type="compositionally biased region" description="Low complexity" evidence="2">
    <location>
        <begin position="83"/>
        <end position="101"/>
    </location>
</feature>
<feature type="compositionally biased region" description="Low complexity" evidence="2">
    <location>
        <begin position="355"/>
        <end position="378"/>
    </location>
</feature>
<keyword evidence="1" id="KW-0175">Coiled coil</keyword>
<feature type="region of interest" description="Disordered" evidence="2">
    <location>
        <begin position="1440"/>
        <end position="1464"/>
    </location>
</feature>
<organism evidence="3 4">
    <name type="scientific">Acaromyces ingoldii</name>
    <dbReference type="NCBI Taxonomy" id="215250"/>
    <lineage>
        <taxon>Eukaryota</taxon>
        <taxon>Fungi</taxon>
        <taxon>Dikarya</taxon>
        <taxon>Basidiomycota</taxon>
        <taxon>Ustilaginomycotina</taxon>
        <taxon>Exobasidiomycetes</taxon>
        <taxon>Exobasidiales</taxon>
        <taxon>Cryptobasidiaceae</taxon>
        <taxon>Acaromyces</taxon>
    </lineage>
</organism>
<feature type="compositionally biased region" description="Low complexity" evidence="2">
    <location>
        <begin position="1"/>
        <end position="22"/>
    </location>
</feature>
<feature type="compositionally biased region" description="Polar residues" evidence="2">
    <location>
        <begin position="891"/>
        <end position="901"/>
    </location>
</feature>
<feature type="compositionally biased region" description="Acidic residues" evidence="2">
    <location>
        <begin position="1196"/>
        <end position="1215"/>
    </location>
</feature>
<dbReference type="Proteomes" id="UP000245768">
    <property type="component" value="Unassembled WGS sequence"/>
</dbReference>
<feature type="compositionally biased region" description="Low complexity" evidence="2">
    <location>
        <begin position="987"/>
        <end position="1007"/>
    </location>
</feature>
<feature type="compositionally biased region" description="Acidic residues" evidence="2">
    <location>
        <begin position="1235"/>
        <end position="1250"/>
    </location>
</feature>
<gene>
    <name evidence="3" type="ORF">FA10DRAFT_287603</name>
</gene>
<feature type="compositionally biased region" description="Basic and acidic residues" evidence="2">
    <location>
        <begin position="1447"/>
        <end position="1464"/>
    </location>
</feature>
<dbReference type="InParanoid" id="A0A316YF55"/>
<feature type="compositionally biased region" description="Basic and acidic residues" evidence="2">
    <location>
        <begin position="381"/>
        <end position="391"/>
    </location>
</feature>
<feature type="compositionally biased region" description="Basic residues" evidence="2">
    <location>
        <begin position="559"/>
        <end position="570"/>
    </location>
</feature>
<feature type="compositionally biased region" description="Basic and acidic residues" evidence="2">
    <location>
        <begin position="687"/>
        <end position="701"/>
    </location>
</feature>
<feature type="compositionally biased region" description="Low complexity" evidence="2">
    <location>
        <begin position="1285"/>
        <end position="1299"/>
    </location>
</feature>
<feature type="compositionally biased region" description="Low complexity" evidence="2">
    <location>
        <begin position="864"/>
        <end position="888"/>
    </location>
</feature>
<evidence type="ECO:0000313" key="3">
    <source>
        <dbReference type="EMBL" id="PWN88037.1"/>
    </source>
</evidence>
<feature type="compositionally biased region" description="Acidic residues" evidence="2">
    <location>
        <begin position="667"/>
        <end position="676"/>
    </location>
</feature>
<feature type="compositionally biased region" description="Low complexity" evidence="2">
    <location>
        <begin position="571"/>
        <end position="586"/>
    </location>
</feature>
<feature type="compositionally biased region" description="Polar residues" evidence="2">
    <location>
        <begin position="1353"/>
        <end position="1369"/>
    </location>
</feature>
<feature type="compositionally biased region" description="Low complexity" evidence="2">
    <location>
        <begin position="1088"/>
        <end position="1098"/>
    </location>
</feature>
<sequence length="1488" mass="161712">MLAAPAASPMATPSPSTPRSAPIAVPAGPPHAASFSSTSSDQGGEPSSAMGDAGASTSSLGIASSYSTSSPNTAFGLPKQQHAASAIGSGSTTTGKTTATTNGGGESSNMVLLPNGAYGPRNPILLNPLKKQGILDQWRNEFGNVGPALTVLRIPAVPTQKEREKEREEQRVREALAREREKEMERERAREREREAEERVWGIPKKAFYLGLGDINFNSQMAMLGGWGSGTGPATDFRPTQALQRRASAGGRSSKDSARPTSKDGRPMSKDGRSKEKRVRDREREKEKEKEKERENEKENERLEKEQKEREQQEEEEDKPMDPEELAALNAIINTRRSMAAAQALASGQVKPTPSRRSMSYGRSGSASTALGTSAQSTRPDLSETRDDSRESVPSVSAKPEDGSSVEKATESSEVFEDEGPRIRFAPLPLPYGGVVDGEAGYEGSAGPINIESRQTALADGDAVSISDDESDSDGSDDDEGWNRRWSTLGVGKGKWYLMGMPSSVFKPQNYRSSLKRMSTGSGATIDPLEGELPSADIQERRMSTGALSTSPSEAIERRGRRKQRPRGRTSSRASSVKSRSSSVGSMDEEDRLRRRELIRASRPGGTGMVTLPDGTRIKARRVGQQQGDAAAADPTAATEEPQDDFIEWGFAGLAREARREHKQEEAADADADADPGEPQRPGSATGDKRASDDEGGRSSDIDDGSGMAWVKRRRREREESRTSADAADSPPPHTAHDEQEQHFREHNDEGATTAKTSASVPVPALSVSPADQDGEEISIVAQDSIDDLASKKPPQAVPPPTRVERPLAGAKADAPTRSQTLDRTATMPKLSAQQAAEVRRRHEEEVAALGAEVLDHIAKQKAKAQQQHQQQQQQQQQQPHHPQAQHQMQEKQASQPQSLPQHKPAQPQAPSMPIETASVDKGPKEPVSKHTERKLPPQRRESAFAKLRRGSYSSNQSNESNARGSKLNSRTLSKDSSEDKASTPKRVGTPTGPSSSSSPRARSLPRVPQPGGPSLTGLTVSSEPDDMEELLNSTMLVHDELSAPASASTEKDFGEQQQQQQQPTQVSSSDRKHAALLERTPSSATASTDLSSNVSSSLEDHRPSTSVVSTSPSAQLSPNKDPHALSSLRKSISATRLSSPSETRLFADPSISLPVPSRLLPRRPDARGYAVVPLPGDQLGIRPNRPREGRVWLFDSDEDSDVDSSSGEDGEVTEDGTAMRRKGETGAASAAGHEEEEEDDDMDAEELAEEERRTAMQKKRATTRAAGAEVVSTMGKQPKESRQSPRSRSYGPSSSSRTTDLDDLSPTRDAASRRAHRRDGHSSKYHDEAPMSLSPLPRSAQSHGGKDRNSRRPSNAQPRLKSAVSTGTLERESSRKDPWNDFSDTDANVTPSRRHSNERNGKEALEPSYDDDSELWPPTLSQTLDRASAKRVSHAIALRHASKAKQAREKRLKEEREKEKERIRKLKENDEYLDYGWPRSLQGSSLY</sequence>
<feature type="compositionally biased region" description="Basic and acidic residues" evidence="2">
    <location>
        <begin position="735"/>
        <end position="750"/>
    </location>
</feature>
<feature type="compositionally biased region" description="Basic and acidic residues" evidence="2">
    <location>
        <begin position="1370"/>
        <end position="1380"/>
    </location>
</feature>
<feature type="region of interest" description="Disordered" evidence="2">
    <location>
        <begin position="242"/>
        <end position="485"/>
    </location>
</feature>
<proteinExistence type="predicted"/>
<reference evidence="3 4" key="1">
    <citation type="journal article" date="2018" name="Mol. Biol. Evol.">
        <title>Broad Genomic Sampling Reveals a Smut Pathogenic Ancestry of the Fungal Clade Ustilaginomycotina.</title>
        <authorList>
            <person name="Kijpornyongpan T."/>
            <person name="Mondo S.J."/>
            <person name="Barry K."/>
            <person name="Sandor L."/>
            <person name="Lee J."/>
            <person name="Lipzen A."/>
            <person name="Pangilinan J."/>
            <person name="LaButti K."/>
            <person name="Hainaut M."/>
            <person name="Henrissat B."/>
            <person name="Grigoriev I.V."/>
            <person name="Spatafora J.W."/>
            <person name="Aime M.C."/>
        </authorList>
    </citation>
    <scope>NUCLEOTIDE SEQUENCE [LARGE SCALE GENOMIC DNA]</scope>
    <source>
        <strain evidence="3 4">MCA 4198</strain>
    </source>
</reference>
<feature type="compositionally biased region" description="Basic and acidic residues" evidence="2">
    <location>
        <begin position="1396"/>
        <end position="1406"/>
    </location>
</feature>
<dbReference type="RefSeq" id="XP_025375235.1">
    <property type="nucleotide sequence ID" value="XM_025524152.1"/>
</dbReference>
<feature type="compositionally biased region" description="Polar residues" evidence="2">
    <location>
        <begin position="952"/>
        <end position="972"/>
    </location>
</feature>
<evidence type="ECO:0000256" key="2">
    <source>
        <dbReference type="SAM" id="MobiDB-lite"/>
    </source>
</evidence>
<feature type="compositionally biased region" description="Basic and acidic residues" evidence="2">
    <location>
        <begin position="1321"/>
        <end position="1330"/>
    </location>
</feature>
<feature type="compositionally biased region" description="Basic and acidic residues" evidence="2">
    <location>
        <begin position="656"/>
        <end position="666"/>
    </location>
</feature>
<feature type="compositionally biased region" description="Acidic residues" evidence="2">
    <location>
        <begin position="467"/>
        <end position="480"/>
    </location>
</feature>
<feature type="compositionally biased region" description="Acidic residues" evidence="2">
    <location>
        <begin position="312"/>
        <end position="325"/>
    </location>
</feature>
<dbReference type="OrthoDB" id="3350997at2759"/>
<feature type="compositionally biased region" description="Basic and acidic residues" evidence="2">
    <location>
        <begin position="253"/>
        <end position="311"/>
    </location>
</feature>
<feature type="compositionally biased region" description="Low complexity" evidence="2">
    <location>
        <begin position="624"/>
        <end position="640"/>
    </location>
</feature>
<feature type="compositionally biased region" description="Low complexity" evidence="2">
    <location>
        <begin position="1105"/>
        <end position="1114"/>
    </location>
</feature>